<dbReference type="InterPro" id="IPR032675">
    <property type="entry name" value="LRR_dom_sf"/>
</dbReference>
<dbReference type="GO" id="GO:0005737">
    <property type="term" value="C:cytoplasm"/>
    <property type="evidence" value="ECO:0007669"/>
    <property type="project" value="TreeGrafter"/>
</dbReference>
<comment type="caution">
    <text evidence="3">The sequence shown here is derived from an EMBL/GenBank/DDBJ whole genome shotgun (WGS) entry which is preliminary data.</text>
</comment>
<dbReference type="Pfam" id="PF13855">
    <property type="entry name" value="LRR_8"/>
    <property type="match status" value="1"/>
</dbReference>
<evidence type="ECO:0000256" key="2">
    <source>
        <dbReference type="ARBA" id="ARBA00022737"/>
    </source>
</evidence>
<dbReference type="EMBL" id="VSSQ01000309">
    <property type="protein sequence ID" value="MPL90651.1"/>
    <property type="molecule type" value="Genomic_DNA"/>
</dbReference>
<dbReference type="InterPro" id="IPR001611">
    <property type="entry name" value="Leu-rich_rpt"/>
</dbReference>
<evidence type="ECO:0000256" key="1">
    <source>
        <dbReference type="ARBA" id="ARBA00022614"/>
    </source>
</evidence>
<keyword evidence="2" id="KW-0677">Repeat</keyword>
<dbReference type="PROSITE" id="PS51450">
    <property type="entry name" value="LRR"/>
    <property type="match status" value="1"/>
</dbReference>
<dbReference type="PANTHER" id="PTHR48051:SF1">
    <property type="entry name" value="RAS SUPPRESSOR PROTEIN 1"/>
    <property type="match status" value="1"/>
</dbReference>
<dbReference type="PANTHER" id="PTHR48051">
    <property type="match status" value="1"/>
</dbReference>
<keyword evidence="1" id="KW-0433">Leucine-rich repeat</keyword>
<protein>
    <recommendedName>
        <fullName evidence="4">Internalin-A</fullName>
    </recommendedName>
</protein>
<reference evidence="3" key="1">
    <citation type="submission" date="2019-08" db="EMBL/GenBank/DDBJ databases">
        <authorList>
            <person name="Kucharzyk K."/>
            <person name="Murdoch R.W."/>
            <person name="Higgins S."/>
            <person name="Loffler F."/>
        </authorList>
    </citation>
    <scope>NUCLEOTIDE SEQUENCE</scope>
</reference>
<name>A0A644VH90_9ZZZZ</name>
<organism evidence="3">
    <name type="scientific">bioreactor metagenome</name>
    <dbReference type="NCBI Taxonomy" id="1076179"/>
    <lineage>
        <taxon>unclassified sequences</taxon>
        <taxon>metagenomes</taxon>
        <taxon>ecological metagenomes</taxon>
    </lineage>
</organism>
<gene>
    <name evidence="3" type="ORF">SDC9_36705</name>
</gene>
<dbReference type="SUPFAM" id="SSF52058">
    <property type="entry name" value="L domain-like"/>
    <property type="match status" value="1"/>
</dbReference>
<proteinExistence type="predicted"/>
<dbReference type="InterPro" id="IPR050216">
    <property type="entry name" value="LRR_domain-containing"/>
</dbReference>
<evidence type="ECO:0008006" key="4">
    <source>
        <dbReference type="Google" id="ProtNLM"/>
    </source>
</evidence>
<dbReference type="AlphaFoldDB" id="A0A644VH90"/>
<sequence length="166" mass="19549">MNKLIIILFLAFSCFCQGQTNGYFNNLDSALAYPTKVITLDLEKKKLKEIPKEILEFKNIEKLILKRNRIKDVPKEIADLKKLHYLDLASNNIESLPKELSVLNLDTLILWDNRIRDFDIEFKNMSSNLKYLDLRAIQMNKQEQKKIKEIFPLTNIRLAYPCNCNR</sequence>
<accession>A0A644VH90</accession>
<dbReference type="Gene3D" id="3.80.10.10">
    <property type="entry name" value="Ribonuclease Inhibitor"/>
    <property type="match status" value="1"/>
</dbReference>
<evidence type="ECO:0000313" key="3">
    <source>
        <dbReference type="EMBL" id="MPL90651.1"/>
    </source>
</evidence>